<dbReference type="InterPro" id="IPR022157">
    <property type="entry name" value="Dynactin"/>
</dbReference>
<keyword evidence="7" id="KW-0206">Cytoskeleton</keyword>
<dbReference type="GO" id="GO:0000743">
    <property type="term" value="P:nuclear migration involved in conjugation with cellular fusion"/>
    <property type="evidence" value="ECO:0007669"/>
    <property type="project" value="TreeGrafter"/>
</dbReference>
<feature type="coiled-coil region" evidence="8">
    <location>
        <begin position="944"/>
        <end position="971"/>
    </location>
</feature>
<evidence type="ECO:0000256" key="3">
    <source>
        <dbReference type="ARBA" id="ARBA00022490"/>
    </source>
</evidence>
<dbReference type="GO" id="GO:0005874">
    <property type="term" value="C:microtubule"/>
    <property type="evidence" value="ECO:0007669"/>
    <property type="project" value="UniProtKB-KW"/>
</dbReference>
<dbReference type="GO" id="GO:0005816">
    <property type="term" value="C:spindle pole body"/>
    <property type="evidence" value="ECO:0007669"/>
    <property type="project" value="TreeGrafter"/>
</dbReference>
<dbReference type="EMBL" id="CP119958">
    <property type="protein sequence ID" value="WFD38097.1"/>
    <property type="molecule type" value="Genomic_DNA"/>
</dbReference>
<keyword evidence="3" id="KW-0963">Cytoplasm</keyword>
<evidence type="ECO:0000256" key="2">
    <source>
        <dbReference type="ARBA" id="ARBA00011010"/>
    </source>
</evidence>
<dbReference type="GO" id="GO:0051286">
    <property type="term" value="C:cell tip"/>
    <property type="evidence" value="ECO:0007669"/>
    <property type="project" value="TreeGrafter"/>
</dbReference>
<proteinExistence type="inferred from homology"/>
<dbReference type="RefSeq" id="XP_060120994.1">
    <property type="nucleotide sequence ID" value="XM_060265011.1"/>
</dbReference>
<dbReference type="Pfam" id="PF01302">
    <property type="entry name" value="CAP_GLY"/>
    <property type="match status" value="1"/>
</dbReference>
<keyword evidence="5" id="KW-0243">Dynein</keyword>
<evidence type="ECO:0000256" key="9">
    <source>
        <dbReference type="SAM" id="MobiDB-lite"/>
    </source>
</evidence>
<evidence type="ECO:0000256" key="1">
    <source>
        <dbReference type="ARBA" id="ARBA00004245"/>
    </source>
</evidence>
<name>A0AAF0J8X8_9BASI</name>
<sequence length="1127" mass="119933">MAPAPVTLHARCAVAKLGAGEVLFVGQTSFAPGLWVGVQLDAPNGKNDGSVQGKRYFHTQDRYGVFVRPSQLEMAPDAAPASAPRTQPRTARVADAPEARARTVAAGRTGISAPSESPTAARSARIGALRKPAGASPSVLQRAQRIDPARDAQQGATPTRTARPTAVTPSRLQTPGRLALGTPRTARGAAVGPARATGTPGSAARVGATPGSMAAKAAPLSGTPSARAPSATPSAAPSAPAVPEHRSPTRDASPLSPVRTDTSRLRAELAALQTQLEQAISRASAADARADAAEARAEKSATDRSAHDVLAAELAEARTALAKLTDEHESAQTRLEELTEGLEMATLDREMAEEKAENLEHELQTAKDAAEELQLELQLHQERASQEAADAHDALPVEQAQLVQQNARLKEALVRLRDTTRENDSVQKKEIASLRAEAEATHELQSAYTTAQSELAAARQLVDDLRAQAELAQNAEEMLEELTERNGALDAQVEQLTADIHELETLRAVSDELEETHLDTEAQLQAELSRAEDEAAALRAEVQSHATQLADCDATLHQFRELVREQFRELEELRGRPSHQDTQRRVAVLDSAPSKAHLRAIATSLEQLVAAQSLRHLDVIKVYLPPDFWAADEPAVATLLVLERIARLSALTKHTLEASADVQDRYLAHTLDEPLLTGCKLRHALAHLAALAEHVAAALSTAPPDVFIAHARHAPALAPAEQQLRHTIETLQHDTFDEQACAAMCDALVPQLESVSMGLQAHASVADLAAKEAGSATLASHDVDTLLAGTGLVQQTLAAWASPPLDLAPVLEQLSGLVGLARRARVPARNLVRCLAALRTQGRALAMESVPALPGLGQLSSTLAARASRMAQALVAHAHAVEVHTSQDTAEALEAVLPHGLYEMAHDAEELATTLDTLHQSAADPENAIEIDDPLPWHARAATLHAAMQENSDAERRAAALSATVEELQTALRTRDDAVDAAAVKVERLKFQLDKTRALATSASDLRAHVESLEAQLAAAAQTPVAAPDAAPHDLGDVRRALRTVRTENQYLRAEAHLAALARLPPLAAAPPSVLPSDRLAALRKEAVALVTSPHVVDVTRPACRASLQYAAQVRKRDGLAQRLYEL</sequence>
<gene>
    <name evidence="11" type="ORF">MJAP1_001045</name>
</gene>
<comment type="subcellular location">
    <subcellularLocation>
        <location evidence="1">Cytoplasm</location>
        <location evidence="1">Cytoskeleton</location>
    </subcellularLocation>
</comment>
<evidence type="ECO:0000256" key="7">
    <source>
        <dbReference type="ARBA" id="ARBA00023212"/>
    </source>
</evidence>
<dbReference type="Gene3D" id="2.30.30.190">
    <property type="entry name" value="CAP Gly-rich-like domain"/>
    <property type="match status" value="1"/>
</dbReference>
<dbReference type="PROSITE" id="PS00845">
    <property type="entry name" value="CAP_GLY_1"/>
    <property type="match status" value="1"/>
</dbReference>
<dbReference type="SUPFAM" id="SSF74924">
    <property type="entry name" value="Cap-Gly domain"/>
    <property type="match status" value="1"/>
</dbReference>
<evidence type="ECO:0000256" key="8">
    <source>
        <dbReference type="SAM" id="Coils"/>
    </source>
</evidence>
<dbReference type="Pfam" id="PF12455">
    <property type="entry name" value="Dynactin"/>
    <property type="match status" value="1"/>
</dbReference>
<evidence type="ECO:0000259" key="10">
    <source>
        <dbReference type="PROSITE" id="PS50245"/>
    </source>
</evidence>
<reference evidence="11" key="1">
    <citation type="submission" date="2023-03" db="EMBL/GenBank/DDBJ databases">
        <title>Mating type loci evolution in Malassezia.</title>
        <authorList>
            <person name="Coelho M.A."/>
        </authorList>
    </citation>
    <scope>NUCLEOTIDE SEQUENCE</scope>
    <source>
        <strain evidence="11">CBS 9431</strain>
    </source>
</reference>
<evidence type="ECO:0000256" key="4">
    <source>
        <dbReference type="ARBA" id="ARBA00022701"/>
    </source>
</evidence>
<dbReference type="InterPro" id="IPR000938">
    <property type="entry name" value="CAP-Gly_domain"/>
</dbReference>
<feature type="coiled-coil region" evidence="8">
    <location>
        <begin position="262"/>
        <end position="576"/>
    </location>
</feature>
<dbReference type="Proteomes" id="UP001217754">
    <property type="component" value="Chromosome 1"/>
</dbReference>
<evidence type="ECO:0000313" key="11">
    <source>
        <dbReference type="EMBL" id="WFD38097.1"/>
    </source>
</evidence>
<dbReference type="PROSITE" id="PS50245">
    <property type="entry name" value="CAP_GLY_2"/>
    <property type="match status" value="1"/>
</dbReference>
<evidence type="ECO:0000313" key="12">
    <source>
        <dbReference type="Proteomes" id="UP001217754"/>
    </source>
</evidence>
<feature type="compositionally biased region" description="Low complexity" evidence="9">
    <location>
        <begin position="221"/>
        <end position="241"/>
    </location>
</feature>
<dbReference type="InterPro" id="IPR036859">
    <property type="entry name" value="CAP-Gly_dom_sf"/>
</dbReference>
<feature type="domain" description="CAP-Gly" evidence="10">
    <location>
        <begin position="26"/>
        <end position="68"/>
    </location>
</feature>
<evidence type="ECO:0000256" key="6">
    <source>
        <dbReference type="ARBA" id="ARBA00023054"/>
    </source>
</evidence>
<comment type="similarity">
    <text evidence="2">Belongs to the dynactin 150 kDa subunit family.</text>
</comment>
<dbReference type="AlphaFoldDB" id="A0AAF0J8X8"/>
<dbReference type="SMART" id="SM01052">
    <property type="entry name" value="CAP_GLY"/>
    <property type="match status" value="1"/>
</dbReference>
<accession>A0AAF0J8X8</accession>
<dbReference type="GO" id="GO:0005819">
    <property type="term" value="C:spindle"/>
    <property type="evidence" value="ECO:0007669"/>
    <property type="project" value="UniProtKB-SubCell"/>
</dbReference>
<dbReference type="GO" id="GO:0030286">
    <property type="term" value="C:dynein complex"/>
    <property type="evidence" value="ECO:0007669"/>
    <property type="project" value="UniProtKB-KW"/>
</dbReference>
<feature type="region of interest" description="Disordered" evidence="9">
    <location>
        <begin position="78"/>
        <end position="261"/>
    </location>
</feature>
<dbReference type="PANTHER" id="PTHR18916:SF85">
    <property type="entry name" value="TUBULIN-FOLDING COFACTOR B"/>
    <property type="match status" value="1"/>
</dbReference>
<dbReference type="PANTHER" id="PTHR18916">
    <property type="entry name" value="DYNACTIN 1-RELATED MICROTUBULE-BINDING"/>
    <property type="match status" value="1"/>
</dbReference>
<dbReference type="GO" id="GO:0000132">
    <property type="term" value="P:establishment of mitotic spindle orientation"/>
    <property type="evidence" value="ECO:0007669"/>
    <property type="project" value="TreeGrafter"/>
</dbReference>
<evidence type="ECO:0000256" key="5">
    <source>
        <dbReference type="ARBA" id="ARBA00023017"/>
    </source>
</evidence>
<dbReference type="GeneID" id="85224694"/>
<keyword evidence="12" id="KW-1185">Reference proteome</keyword>
<organism evidence="11 12">
    <name type="scientific">Malassezia japonica</name>
    <dbReference type="NCBI Taxonomy" id="223818"/>
    <lineage>
        <taxon>Eukaryota</taxon>
        <taxon>Fungi</taxon>
        <taxon>Dikarya</taxon>
        <taxon>Basidiomycota</taxon>
        <taxon>Ustilaginomycotina</taxon>
        <taxon>Malasseziomycetes</taxon>
        <taxon>Malasseziales</taxon>
        <taxon>Malasseziaceae</taxon>
        <taxon>Malassezia</taxon>
    </lineage>
</organism>
<dbReference type="GO" id="GO:0005814">
    <property type="term" value="C:centriole"/>
    <property type="evidence" value="ECO:0007669"/>
    <property type="project" value="UniProtKB-SubCell"/>
</dbReference>
<dbReference type="GO" id="GO:0051301">
    <property type="term" value="P:cell division"/>
    <property type="evidence" value="ECO:0007669"/>
    <property type="project" value="UniProtKB-KW"/>
</dbReference>
<keyword evidence="6 8" id="KW-0175">Coiled coil</keyword>
<keyword evidence="4" id="KW-0493">Microtubule</keyword>
<protein>
    <recommendedName>
        <fullName evidence="10">CAP-Gly domain-containing protein</fullName>
    </recommendedName>
</protein>
<feature type="compositionally biased region" description="Low complexity" evidence="9">
    <location>
        <begin position="156"/>
        <end position="171"/>
    </location>
</feature>